<dbReference type="SUPFAM" id="SSF49785">
    <property type="entry name" value="Galactose-binding domain-like"/>
    <property type="match status" value="1"/>
</dbReference>
<gene>
    <name evidence="4" type="ORF">VO63_05775</name>
</gene>
<dbReference type="InterPro" id="IPR000383">
    <property type="entry name" value="Xaa-Pro-like_dom"/>
</dbReference>
<evidence type="ECO:0000313" key="4">
    <source>
        <dbReference type="EMBL" id="KKZ74945.1"/>
    </source>
</evidence>
<dbReference type="SUPFAM" id="SSF53474">
    <property type="entry name" value="alpha/beta-Hydrolases"/>
    <property type="match status" value="1"/>
</dbReference>
<dbReference type="PANTHER" id="PTHR22946">
    <property type="entry name" value="DIENELACTONE HYDROLASE DOMAIN-CONTAINING PROTEIN-RELATED"/>
    <property type="match status" value="1"/>
</dbReference>
<dbReference type="Proteomes" id="UP000265325">
    <property type="component" value="Unassembled WGS sequence"/>
</dbReference>
<sequence>MTSDQTPSVTEATLTDIATHGIWGPGHSISPAVVDVSRALLASLQGEEGVELPPELSELVAEVRRIGTTGLPRITASDGIRLSAFSIKLKGDAPRPVVIVPAGWNPYGWLPFLHAYLKLAQRGYHVLAYSPRGIGIKGWPSTSEGFVDVAGPNDWADGSSVIDYAQESFEPSRVGFLGESYGSGISQLVAAHDPAARVDAVVALSTWGNLATSLYDNGTRHLEAVQALIAFTGGPLEEKFDDGAQQLLKDFLSGRNLDEVVAWGTERSPETYVDQTNARGIPTFFSNTWHETLFPVNPVLDLFERLTVPKRLNLWIGDHGAPEGPGLAGLVLGVPFPGLAEPTREAYEWLDHHLLGVANDVPDWQPVKSQSMFTYETAAVPGGTRRITVPARRETYASWDEATTGRETWYLTGAGATADGSLTDKPAAGWSREFQAGALTSSLAGELLKAGQREWFGNPDPYKLAEFERDHLLVWSTDPLTGPGEVARRIRGAAGVRLTVRSSVDAATVIAYLYDVAPDGTARIITHEPYTATGLTPNTDTTLAWRLQAASYDLPAGHRLALVVNGRDPLYSYAGSDLPALTTTTVGSATGSEARLELPLG</sequence>
<evidence type="ECO:0000256" key="2">
    <source>
        <dbReference type="ARBA" id="ARBA00022801"/>
    </source>
</evidence>
<dbReference type="Gene3D" id="2.60.120.260">
    <property type="entry name" value="Galactose-binding domain-like"/>
    <property type="match status" value="1"/>
</dbReference>
<dbReference type="Pfam" id="PF08530">
    <property type="entry name" value="PepX_C"/>
    <property type="match status" value="1"/>
</dbReference>
<reference evidence="4 5" key="1">
    <citation type="submission" date="2015-05" db="EMBL/GenBank/DDBJ databases">
        <title>Draft Genome assembly of Streptomyces showdoensis.</title>
        <authorList>
            <person name="Thapa K.K."/>
            <person name="Metsa-Ketela M."/>
        </authorList>
    </citation>
    <scope>NUCLEOTIDE SEQUENCE [LARGE SCALE GENOMIC DNA]</scope>
    <source>
        <strain evidence="4 5">ATCC 15227</strain>
    </source>
</reference>
<keyword evidence="2" id="KW-0378">Hydrolase</keyword>
<dbReference type="Gene3D" id="3.40.50.1820">
    <property type="entry name" value="alpha/beta hydrolase"/>
    <property type="match status" value="1"/>
</dbReference>
<proteinExistence type="inferred from homology"/>
<evidence type="ECO:0000313" key="5">
    <source>
        <dbReference type="Proteomes" id="UP000265325"/>
    </source>
</evidence>
<dbReference type="InterPro" id="IPR050261">
    <property type="entry name" value="FrsA_esterase"/>
</dbReference>
<dbReference type="InterPro" id="IPR013736">
    <property type="entry name" value="Xaa-Pro_dipept_C"/>
</dbReference>
<keyword evidence="5" id="KW-1185">Reference proteome</keyword>
<comment type="similarity">
    <text evidence="1">Belongs to the AB hydrolase superfamily.</text>
</comment>
<protein>
    <recommendedName>
        <fullName evidence="3">Xaa-Pro dipeptidyl-peptidase C-terminal domain-containing protein</fullName>
    </recommendedName>
</protein>
<dbReference type="EMBL" id="LAQS01000006">
    <property type="protein sequence ID" value="KKZ74945.1"/>
    <property type="molecule type" value="Genomic_DNA"/>
</dbReference>
<dbReference type="PANTHER" id="PTHR22946:SF9">
    <property type="entry name" value="POLYKETIDE TRANSFERASE AF380"/>
    <property type="match status" value="1"/>
</dbReference>
<dbReference type="AlphaFoldDB" id="A0A2P2GVG8"/>
<evidence type="ECO:0000259" key="3">
    <source>
        <dbReference type="SMART" id="SM00939"/>
    </source>
</evidence>
<dbReference type="GO" id="GO:0052689">
    <property type="term" value="F:carboxylic ester hydrolase activity"/>
    <property type="evidence" value="ECO:0007669"/>
    <property type="project" value="UniProtKB-ARBA"/>
</dbReference>
<evidence type="ECO:0000256" key="1">
    <source>
        <dbReference type="ARBA" id="ARBA00008645"/>
    </source>
</evidence>
<accession>A0A2P2GVG8</accession>
<feature type="domain" description="Xaa-Pro dipeptidyl-peptidase C-terminal" evidence="3">
    <location>
        <begin position="347"/>
        <end position="597"/>
    </location>
</feature>
<dbReference type="RefSeq" id="WP_046906446.1">
    <property type="nucleotide sequence ID" value="NZ_BAAAXG010000026.1"/>
</dbReference>
<dbReference type="SMART" id="SM00939">
    <property type="entry name" value="PepX_C"/>
    <property type="match status" value="1"/>
</dbReference>
<organism evidence="4 5">
    <name type="scientific">Streptomyces showdoensis</name>
    <dbReference type="NCBI Taxonomy" id="68268"/>
    <lineage>
        <taxon>Bacteria</taxon>
        <taxon>Bacillati</taxon>
        <taxon>Actinomycetota</taxon>
        <taxon>Actinomycetes</taxon>
        <taxon>Kitasatosporales</taxon>
        <taxon>Streptomycetaceae</taxon>
        <taxon>Streptomyces</taxon>
    </lineage>
</organism>
<name>A0A2P2GVG8_STREW</name>
<dbReference type="InterPro" id="IPR008979">
    <property type="entry name" value="Galactose-bd-like_sf"/>
</dbReference>
<dbReference type="Pfam" id="PF02129">
    <property type="entry name" value="Peptidase_S15"/>
    <property type="match status" value="1"/>
</dbReference>
<dbReference type="OrthoDB" id="3276960at2"/>
<dbReference type="GO" id="GO:0008239">
    <property type="term" value="F:dipeptidyl-peptidase activity"/>
    <property type="evidence" value="ECO:0007669"/>
    <property type="project" value="InterPro"/>
</dbReference>
<dbReference type="InterPro" id="IPR029058">
    <property type="entry name" value="AB_hydrolase_fold"/>
</dbReference>
<comment type="caution">
    <text evidence="4">The sequence shown here is derived from an EMBL/GenBank/DDBJ whole genome shotgun (WGS) entry which is preliminary data.</text>
</comment>